<evidence type="ECO:0000313" key="3">
    <source>
        <dbReference type="Proteomes" id="UP001378956"/>
    </source>
</evidence>
<proteinExistence type="predicted"/>
<organism evidence="2 3">
    <name type="scientific">Pedobacter panaciterrae</name>
    <dbReference type="NCBI Taxonomy" id="363849"/>
    <lineage>
        <taxon>Bacteria</taxon>
        <taxon>Pseudomonadati</taxon>
        <taxon>Bacteroidota</taxon>
        <taxon>Sphingobacteriia</taxon>
        <taxon>Sphingobacteriales</taxon>
        <taxon>Sphingobacteriaceae</taxon>
        <taxon>Pedobacter</taxon>
    </lineage>
</organism>
<comment type="caution">
    <text evidence="2">The sequence shown here is derived from an EMBL/GenBank/DDBJ whole genome shotgun (WGS) entry which is preliminary data.</text>
</comment>
<protein>
    <recommendedName>
        <fullName evidence="4">DUF5666 domain-containing protein</fullName>
    </recommendedName>
</protein>
<gene>
    <name evidence="2" type="ORF">WAE58_22670</name>
</gene>
<dbReference type="Proteomes" id="UP001378956">
    <property type="component" value="Unassembled WGS sequence"/>
</dbReference>
<reference evidence="2 3" key="1">
    <citation type="submission" date="2024-03" db="EMBL/GenBank/DDBJ databases">
        <title>Sequence of Lycoming College Course Isolates.</title>
        <authorList>
            <person name="Plotts O."/>
            <person name="Newman J."/>
        </authorList>
    </citation>
    <scope>NUCLEOTIDE SEQUENCE [LARGE SCALE GENOMIC DNA]</scope>
    <source>
        <strain evidence="2 3">CJB-3</strain>
    </source>
</reference>
<feature type="chain" id="PRO_5045649671" description="DUF5666 domain-containing protein" evidence="1">
    <location>
        <begin position="23"/>
        <end position="101"/>
    </location>
</feature>
<keyword evidence="3" id="KW-1185">Reference proteome</keyword>
<feature type="signal peptide" evidence="1">
    <location>
        <begin position="1"/>
        <end position="22"/>
    </location>
</feature>
<evidence type="ECO:0008006" key="4">
    <source>
        <dbReference type="Google" id="ProtNLM"/>
    </source>
</evidence>
<keyword evidence="1" id="KW-0732">Signal</keyword>
<dbReference type="PROSITE" id="PS51257">
    <property type="entry name" value="PROKAR_LIPOPROTEIN"/>
    <property type="match status" value="1"/>
</dbReference>
<sequence length="101" mass="11018">MKKLLFLLFIGFAMVSCNTAKQAGSKGLVKLSGKIEKLGMTTFQYGTHILTVDAKTYALKSSKVDLNAYVNKEVTLKGTKVDGYPIENGPDLIEVEEVTSK</sequence>
<evidence type="ECO:0000313" key="2">
    <source>
        <dbReference type="EMBL" id="MEJ2905268.1"/>
    </source>
</evidence>
<accession>A0ABU8NVK0</accession>
<name>A0ABU8NVK0_9SPHI</name>
<dbReference type="RefSeq" id="WP_288883920.1">
    <property type="nucleotide sequence ID" value="NZ_CBFGNQ010000041.1"/>
</dbReference>
<dbReference type="EMBL" id="JBBEUB010000010">
    <property type="protein sequence ID" value="MEJ2905268.1"/>
    <property type="molecule type" value="Genomic_DNA"/>
</dbReference>
<evidence type="ECO:0000256" key="1">
    <source>
        <dbReference type="SAM" id="SignalP"/>
    </source>
</evidence>